<dbReference type="PROSITE" id="PS01124">
    <property type="entry name" value="HTH_ARAC_FAMILY_2"/>
    <property type="match status" value="1"/>
</dbReference>
<feature type="domain" description="HTH araC/xylS-type" evidence="5">
    <location>
        <begin position="635"/>
        <end position="734"/>
    </location>
</feature>
<keyword evidence="7" id="KW-1185">Reference proteome</keyword>
<dbReference type="PANTHER" id="PTHR43280">
    <property type="entry name" value="ARAC-FAMILY TRANSCRIPTIONAL REGULATOR"/>
    <property type="match status" value="1"/>
</dbReference>
<accession>A0ABY4RKZ7</accession>
<dbReference type="Gene3D" id="1.10.10.60">
    <property type="entry name" value="Homeodomain-like"/>
    <property type="match status" value="2"/>
</dbReference>
<reference evidence="6" key="1">
    <citation type="submission" date="2018-02" db="EMBL/GenBank/DDBJ databases">
        <authorList>
            <person name="Kim S.-K."/>
            <person name="Jung H.-I."/>
            <person name="Lee S.-W."/>
        </authorList>
    </citation>
    <scope>NUCLEOTIDE SEQUENCE</scope>
    <source>
        <strain evidence="6">SK3146</strain>
    </source>
</reference>
<dbReference type="RefSeq" id="WP_249864473.1">
    <property type="nucleotide sequence ID" value="NZ_CP027059.1"/>
</dbReference>
<keyword evidence="4" id="KW-0472">Membrane</keyword>
<organism evidence="6 7">
    <name type="scientific">Paenibacillus konkukensis</name>
    <dbReference type="NCBI Taxonomy" id="2020716"/>
    <lineage>
        <taxon>Bacteria</taxon>
        <taxon>Bacillati</taxon>
        <taxon>Bacillota</taxon>
        <taxon>Bacilli</taxon>
        <taxon>Bacillales</taxon>
        <taxon>Paenibacillaceae</taxon>
        <taxon>Paenibacillus</taxon>
    </lineage>
</organism>
<dbReference type="InterPro" id="IPR018060">
    <property type="entry name" value="HTH_AraC"/>
</dbReference>
<evidence type="ECO:0000256" key="4">
    <source>
        <dbReference type="SAM" id="Phobius"/>
    </source>
</evidence>
<evidence type="ECO:0000259" key="5">
    <source>
        <dbReference type="PROSITE" id="PS01124"/>
    </source>
</evidence>
<evidence type="ECO:0000313" key="7">
    <source>
        <dbReference type="Proteomes" id="UP001057134"/>
    </source>
</evidence>
<dbReference type="EMBL" id="CP027059">
    <property type="protein sequence ID" value="UQZ82324.1"/>
    <property type="molecule type" value="Genomic_DNA"/>
</dbReference>
<proteinExistence type="predicted"/>
<dbReference type="SMART" id="SM00342">
    <property type="entry name" value="HTH_ARAC"/>
    <property type="match status" value="1"/>
</dbReference>
<keyword evidence="3" id="KW-0804">Transcription</keyword>
<evidence type="ECO:0000256" key="2">
    <source>
        <dbReference type="ARBA" id="ARBA00023125"/>
    </source>
</evidence>
<dbReference type="Proteomes" id="UP001057134">
    <property type="component" value="Chromosome"/>
</dbReference>
<dbReference type="InterPro" id="IPR009057">
    <property type="entry name" value="Homeodomain-like_sf"/>
</dbReference>
<dbReference type="PANTHER" id="PTHR43280:SF2">
    <property type="entry name" value="HTH-TYPE TRANSCRIPTIONAL REGULATOR EXSA"/>
    <property type="match status" value="1"/>
</dbReference>
<evidence type="ECO:0000256" key="3">
    <source>
        <dbReference type="ARBA" id="ARBA00023163"/>
    </source>
</evidence>
<dbReference type="SUPFAM" id="SSF46689">
    <property type="entry name" value="Homeodomain-like"/>
    <property type="match status" value="2"/>
</dbReference>
<dbReference type="Pfam" id="PF12833">
    <property type="entry name" value="HTH_18"/>
    <property type="match status" value="1"/>
</dbReference>
<gene>
    <name evidence="6" type="primary">yesS_13</name>
    <name evidence="6" type="ORF">SK3146_01481</name>
</gene>
<keyword evidence="4" id="KW-0812">Transmembrane</keyword>
<sequence>MRRKKFYYRLFVAYVLIVLVYTILVSSMFFYKNNEIVQLELKYRQDAFLREVRDKIDTQLNIASNVINQLKINPNVLDFAQQNDRDYYVITKIYNDLSKNLDAFANFGFTIGLGKRDDDLIITPHQTSTKERFYAEIGLEPIHQKEIETKIWEGSFSKSIFLQTFGGAGDRRITLVKREPNLDLLFFISFYESYLLPPMSGGSEAFALVKGDRMIAWNGSVDEDMMLRLMTGEPAKNSGATVRFLDSKVYSDLKYGYAESKTWISPEMKALAKDSLAVYVVLAALGLLLAVLAANRTYRPIQKAVNQFKHYGQPEGKDELAFMQSAADGIHQLNEKLKQTIRSYQLPLRKKMIRDLLFGLVPGKKAAAELGRHDMSQWTGPVTVAIVEVAEEGELGEAYAKHHLCEITNQVSELIESYISREQACETLGLDYKRFAVLLSAEEETSMLRRRMTAILRDISQSLSIPLVAAMGERVAHIGEAEHSFREASTMMEYRFVMDRNILITVDELKQLRNTGYYYPLELERDLIAGVVSGNESKAIGVLNRLLEENLDIRSLSIEKRSQFIMAIVSTLNRINQQLAGKDPNASSAEEKWYPKLMLCSDLEKLKEAIHRLFGGVIERIQTQQTGEIEQSMAYQAVEYIHQRYDQDISLNDIAERFQYSPSYISTLFKEHTGDNFRDYLNHYRVRKAKEIMNEERGIKIQDLALRVGCNNVNTFIRMFKRYEGVSPGQYAQQLE</sequence>
<keyword evidence="4" id="KW-1133">Transmembrane helix</keyword>
<protein>
    <submittedName>
        <fullName evidence="6">HTH-type transcriptional regulator YesS</fullName>
    </submittedName>
</protein>
<evidence type="ECO:0000313" key="6">
    <source>
        <dbReference type="EMBL" id="UQZ82324.1"/>
    </source>
</evidence>
<evidence type="ECO:0000256" key="1">
    <source>
        <dbReference type="ARBA" id="ARBA00023015"/>
    </source>
</evidence>
<keyword evidence="2" id="KW-0238">DNA-binding</keyword>
<keyword evidence="1" id="KW-0805">Transcription regulation</keyword>
<feature type="transmembrane region" description="Helical" evidence="4">
    <location>
        <begin position="7"/>
        <end position="31"/>
    </location>
</feature>
<reference evidence="6" key="2">
    <citation type="journal article" date="2021" name="J Anim Sci Technol">
        <title>Complete genome sequence of Paenibacillus konkukensis sp. nov. SK3146 as a potential probiotic strain.</title>
        <authorList>
            <person name="Jung H.I."/>
            <person name="Park S."/>
            <person name="Niu K.M."/>
            <person name="Lee S.W."/>
            <person name="Kothari D."/>
            <person name="Yi K.J."/>
            <person name="Kim S.K."/>
        </authorList>
    </citation>
    <scope>NUCLEOTIDE SEQUENCE</scope>
    <source>
        <strain evidence="6">SK3146</strain>
    </source>
</reference>
<name>A0ABY4RKZ7_9BACL</name>